<dbReference type="EMBL" id="ML977061">
    <property type="protein sequence ID" value="KAF1948348.1"/>
    <property type="molecule type" value="Genomic_DNA"/>
</dbReference>
<dbReference type="OrthoDB" id="2910287at2759"/>
<accession>A0A6A5T822</accession>
<organism evidence="2 3">
    <name type="scientific">Byssothecium circinans</name>
    <dbReference type="NCBI Taxonomy" id="147558"/>
    <lineage>
        <taxon>Eukaryota</taxon>
        <taxon>Fungi</taxon>
        <taxon>Dikarya</taxon>
        <taxon>Ascomycota</taxon>
        <taxon>Pezizomycotina</taxon>
        <taxon>Dothideomycetes</taxon>
        <taxon>Pleosporomycetidae</taxon>
        <taxon>Pleosporales</taxon>
        <taxon>Massarineae</taxon>
        <taxon>Massarinaceae</taxon>
        <taxon>Byssothecium</taxon>
    </lineage>
</organism>
<evidence type="ECO:0000256" key="1">
    <source>
        <dbReference type="SAM" id="SignalP"/>
    </source>
</evidence>
<feature type="chain" id="PRO_5025689481" evidence="1">
    <location>
        <begin position="18"/>
        <end position="126"/>
    </location>
</feature>
<evidence type="ECO:0000313" key="2">
    <source>
        <dbReference type="EMBL" id="KAF1948348.1"/>
    </source>
</evidence>
<keyword evidence="3" id="KW-1185">Reference proteome</keyword>
<evidence type="ECO:0000313" key="3">
    <source>
        <dbReference type="Proteomes" id="UP000800035"/>
    </source>
</evidence>
<protein>
    <submittedName>
        <fullName evidence="2">Uncharacterized protein</fullName>
    </submittedName>
</protein>
<dbReference type="AlphaFoldDB" id="A0A6A5T822"/>
<name>A0A6A5T822_9PLEO</name>
<feature type="signal peptide" evidence="1">
    <location>
        <begin position="1"/>
        <end position="17"/>
    </location>
</feature>
<sequence length="126" mass="13272">MKLSVILSTLAAGIAFAAPIDIEKRADTAVYLCNDRNFSGYCVHITAPSGTCVPLASDLNDLTSAVGPDPGSFCYFFVNPNCDASADFFHVGNPGIADLSVTPVNGPPGSTRNFEDKLSSYRCTSE</sequence>
<keyword evidence="1" id="KW-0732">Signal</keyword>
<gene>
    <name evidence="2" type="ORF">CC80DRAFT_459374</name>
</gene>
<proteinExistence type="predicted"/>
<dbReference type="Proteomes" id="UP000800035">
    <property type="component" value="Unassembled WGS sequence"/>
</dbReference>
<reference evidence="2" key="1">
    <citation type="journal article" date="2020" name="Stud. Mycol.">
        <title>101 Dothideomycetes genomes: a test case for predicting lifestyles and emergence of pathogens.</title>
        <authorList>
            <person name="Haridas S."/>
            <person name="Albert R."/>
            <person name="Binder M."/>
            <person name="Bloem J."/>
            <person name="Labutti K."/>
            <person name="Salamov A."/>
            <person name="Andreopoulos B."/>
            <person name="Baker S."/>
            <person name="Barry K."/>
            <person name="Bills G."/>
            <person name="Bluhm B."/>
            <person name="Cannon C."/>
            <person name="Castanera R."/>
            <person name="Culley D."/>
            <person name="Daum C."/>
            <person name="Ezra D."/>
            <person name="Gonzalez J."/>
            <person name="Henrissat B."/>
            <person name="Kuo A."/>
            <person name="Liang C."/>
            <person name="Lipzen A."/>
            <person name="Lutzoni F."/>
            <person name="Magnuson J."/>
            <person name="Mondo S."/>
            <person name="Nolan M."/>
            <person name="Ohm R."/>
            <person name="Pangilinan J."/>
            <person name="Park H.-J."/>
            <person name="Ramirez L."/>
            <person name="Alfaro M."/>
            <person name="Sun H."/>
            <person name="Tritt A."/>
            <person name="Yoshinaga Y."/>
            <person name="Zwiers L.-H."/>
            <person name="Turgeon B."/>
            <person name="Goodwin S."/>
            <person name="Spatafora J."/>
            <person name="Crous P."/>
            <person name="Grigoriev I."/>
        </authorList>
    </citation>
    <scope>NUCLEOTIDE SEQUENCE</scope>
    <source>
        <strain evidence="2">CBS 675.92</strain>
    </source>
</reference>